<dbReference type="Gene3D" id="3.50.50.60">
    <property type="entry name" value="FAD/NAD(P)-binding domain"/>
    <property type="match status" value="1"/>
</dbReference>
<accession>A0AAX1I9M6</accession>
<dbReference type="PANTHER" id="PTHR43004">
    <property type="entry name" value="TRK SYSTEM POTASSIUM UPTAKE PROTEIN"/>
    <property type="match status" value="1"/>
</dbReference>
<dbReference type="Proteomes" id="UP000515598">
    <property type="component" value="Chromosome"/>
</dbReference>
<comment type="cofactor">
    <cofactor evidence="1">
        <name>FAD</name>
        <dbReference type="ChEBI" id="CHEBI:57692"/>
    </cofactor>
</comment>
<dbReference type="Gene3D" id="3.40.30.120">
    <property type="match status" value="1"/>
</dbReference>
<reference evidence="5 6" key="1">
    <citation type="submission" date="2020-08" db="EMBL/GenBank/DDBJ databases">
        <title>Phenotypic and transcriptomic analysis of seven clinical Stenotrophomonas maltophilia isolates identify a small set of shared and commonly regulated genes involved in biofilm lifestyle.</title>
        <authorList>
            <person name="Alio I."/>
            <person name="Gudzuhn M."/>
            <person name="Streit W."/>
        </authorList>
    </citation>
    <scope>NUCLEOTIDE SEQUENCE [LARGE SCALE GENOMIC DNA]</scope>
    <source>
        <strain evidence="5 6">UHH_SKK55</strain>
    </source>
</reference>
<dbReference type="GO" id="GO:0071949">
    <property type="term" value="F:FAD binding"/>
    <property type="evidence" value="ECO:0007669"/>
    <property type="project" value="InterPro"/>
</dbReference>
<evidence type="ECO:0000256" key="2">
    <source>
        <dbReference type="ARBA" id="ARBA00022630"/>
    </source>
</evidence>
<sequence length="250" mass="26317">MPARATSKSGRQATITALHLATTWTDAARQATAYRSGRVLLAGDAAHMHSPLGGQGLNLGIGDAMNLGWKLAAVARGDAAETLLDSYQAERHPIGARVLDWSRAQVALMRPGPGQRALAAVLADLAATRDGATYLAERLWGVAQPAVFNGEHPWVGQSVPDVQLANGDRMGELLRAGKGVLLGLDTGVSLGPIFARWQRSVPCVISTARDAMGLGALLVRPDGIVAWACDVGRDTSGLASSLERWFGLPW</sequence>
<proteinExistence type="predicted"/>
<gene>
    <name evidence="5" type="ORF">GPNADHDJ_00579</name>
</gene>
<dbReference type="InterPro" id="IPR002938">
    <property type="entry name" value="FAD-bd"/>
</dbReference>
<keyword evidence="2" id="KW-0285">Flavoprotein</keyword>
<dbReference type="EMBL" id="CP060025">
    <property type="protein sequence ID" value="QNG76408.1"/>
    <property type="molecule type" value="Genomic_DNA"/>
</dbReference>
<dbReference type="SUPFAM" id="SSF51905">
    <property type="entry name" value="FAD/NAD(P)-binding domain"/>
    <property type="match status" value="1"/>
</dbReference>
<evidence type="ECO:0000259" key="4">
    <source>
        <dbReference type="Pfam" id="PF01494"/>
    </source>
</evidence>
<dbReference type="Pfam" id="PF01494">
    <property type="entry name" value="FAD_binding_3"/>
    <property type="match status" value="1"/>
</dbReference>
<name>A0AAX1I9M6_STEMA</name>
<evidence type="ECO:0000313" key="6">
    <source>
        <dbReference type="Proteomes" id="UP000515598"/>
    </source>
</evidence>
<feature type="domain" description="FAD-binding" evidence="4">
    <location>
        <begin position="7"/>
        <end position="102"/>
    </location>
</feature>
<dbReference type="GO" id="GO:0016709">
    <property type="term" value="F:oxidoreductase activity, acting on paired donors, with incorporation or reduction of molecular oxygen, NAD(P)H as one donor, and incorporation of one atom of oxygen"/>
    <property type="evidence" value="ECO:0007669"/>
    <property type="project" value="UniProtKB-ARBA"/>
</dbReference>
<organism evidence="5 6">
    <name type="scientific">Stenotrophomonas maltophilia</name>
    <name type="common">Pseudomonas maltophilia</name>
    <name type="synonym">Xanthomonas maltophilia</name>
    <dbReference type="NCBI Taxonomy" id="40324"/>
    <lineage>
        <taxon>Bacteria</taxon>
        <taxon>Pseudomonadati</taxon>
        <taxon>Pseudomonadota</taxon>
        <taxon>Gammaproteobacteria</taxon>
        <taxon>Lysobacterales</taxon>
        <taxon>Lysobacteraceae</taxon>
        <taxon>Stenotrophomonas</taxon>
        <taxon>Stenotrophomonas maltophilia group</taxon>
    </lineage>
</organism>
<dbReference type="InterPro" id="IPR050641">
    <property type="entry name" value="RIFMO-like"/>
</dbReference>
<protein>
    <submittedName>
        <fullName evidence="5">FAD-dependent oxidoreductase</fullName>
    </submittedName>
</protein>
<dbReference type="Pfam" id="PF21274">
    <property type="entry name" value="Rng_hyd_C"/>
    <property type="match status" value="1"/>
</dbReference>
<evidence type="ECO:0000256" key="1">
    <source>
        <dbReference type="ARBA" id="ARBA00001974"/>
    </source>
</evidence>
<dbReference type="PANTHER" id="PTHR43004:SF19">
    <property type="entry name" value="BINDING MONOOXYGENASE, PUTATIVE (JCVI)-RELATED"/>
    <property type="match status" value="1"/>
</dbReference>
<dbReference type="AlphaFoldDB" id="A0AAX1I9M6"/>
<evidence type="ECO:0000256" key="3">
    <source>
        <dbReference type="ARBA" id="ARBA00022827"/>
    </source>
</evidence>
<keyword evidence="3" id="KW-0274">FAD</keyword>
<dbReference type="InterPro" id="IPR036188">
    <property type="entry name" value="FAD/NAD-bd_sf"/>
</dbReference>
<evidence type="ECO:0000313" key="5">
    <source>
        <dbReference type="EMBL" id="QNG76408.1"/>
    </source>
</evidence>
<dbReference type="PRINTS" id="PR00420">
    <property type="entry name" value="RNGMNOXGNASE"/>
</dbReference>